<evidence type="ECO:0008006" key="3">
    <source>
        <dbReference type="Google" id="ProtNLM"/>
    </source>
</evidence>
<dbReference type="AlphaFoldDB" id="A0A0F9RIM8"/>
<name>A0A0F9RIM8_9ZZZZ</name>
<dbReference type="Gene3D" id="3.55.40.10">
    <property type="entry name" value="minor pseudopilin epsh domain"/>
    <property type="match status" value="1"/>
</dbReference>
<evidence type="ECO:0000256" key="1">
    <source>
        <dbReference type="SAM" id="Phobius"/>
    </source>
</evidence>
<accession>A0A0F9RIM8</accession>
<dbReference type="EMBL" id="LAZR01003551">
    <property type="protein sequence ID" value="KKN17143.1"/>
    <property type="molecule type" value="Genomic_DNA"/>
</dbReference>
<dbReference type="Pfam" id="PF07963">
    <property type="entry name" value="N_methyl"/>
    <property type="match status" value="1"/>
</dbReference>
<keyword evidence="1" id="KW-1133">Transmembrane helix</keyword>
<dbReference type="PROSITE" id="PS00409">
    <property type="entry name" value="PROKAR_NTER_METHYL"/>
    <property type="match status" value="1"/>
</dbReference>
<dbReference type="InterPro" id="IPR012902">
    <property type="entry name" value="N_methyl_site"/>
</dbReference>
<protein>
    <recommendedName>
        <fullName evidence="3">General secretion pathway GspH domain-containing protein</fullName>
    </recommendedName>
</protein>
<proteinExistence type="predicted"/>
<keyword evidence="1" id="KW-0472">Membrane</keyword>
<dbReference type="InterPro" id="IPR045584">
    <property type="entry name" value="Pilin-like"/>
</dbReference>
<evidence type="ECO:0000313" key="2">
    <source>
        <dbReference type="EMBL" id="KKN17143.1"/>
    </source>
</evidence>
<sequence>MNDIGTVKRGSAKRRKDAGMTLVEILVVLAIIGVMASVLGLSVSGGARNADIIEREATLLSVRLERAADSAALNGTPAGFAWDAKGYSFVSLQDGAWAAHPDGILAAPHLLGGAAALSVFGQPRGQYLIRSDMLPSVTNPATNSPVPLQIAIAGSKDTWEVVFDGVSARAQQKPDRPQP</sequence>
<feature type="transmembrane region" description="Helical" evidence="1">
    <location>
        <begin position="21"/>
        <end position="43"/>
    </location>
</feature>
<comment type="caution">
    <text evidence="2">The sequence shown here is derived from an EMBL/GenBank/DDBJ whole genome shotgun (WGS) entry which is preliminary data.</text>
</comment>
<dbReference type="NCBIfam" id="TIGR02532">
    <property type="entry name" value="IV_pilin_GFxxxE"/>
    <property type="match status" value="1"/>
</dbReference>
<keyword evidence="1" id="KW-0812">Transmembrane</keyword>
<organism evidence="2">
    <name type="scientific">marine sediment metagenome</name>
    <dbReference type="NCBI Taxonomy" id="412755"/>
    <lineage>
        <taxon>unclassified sequences</taxon>
        <taxon>metagenomes</taxon>
        <taxon>ecological metagenomes</taxon>
    </lineage>
</organism>
<dbReference type="SUPFAM" id="SSF54523">
    <property type="entry name" value="Pili subunits"/>
    <property type="match status" value="1"/>
</dbReference>
<gene>
    <name evidence="2" type="ORF">LCGC14_0968860</name>
</gene>
<reference evidence="2" key="1">
    <citation type="journal article" date="2015" name="Nature">
        <title>Complex archaea that bridge the gap between prokaryotes and eukaryotes.</title>
        <authorList>
            <person name="Spang A."/>
            <person name="Saw J.H."/>
            <person name="Jorgensen S.L."/>
            <person name="Zaremba-Niedzwiedzka K."/>
            <person name="Martijn J."/>
            <person name="Lind A.E."/>
            <person name="van Eijk R."/>
            <person name="Schleper C."/>
            <person name="Guy L."/>
            <person name="Ettema T.J."/>
        </authorList>
    </citation>
    <scope>NUCLEOTIDE SEQUENCE</scope>
</reference>